<organism evidence="1 2">
    <name type="scientific">Acidithiobacillus thiooxidans ATCC 19377</name>
    <dbReference type="NCBI Taxonomy" id="637390"/>
    <lineage>
        <taxon>Bacteria</taxon>
        <taxon>Pseudomonadati</taxon>
        <taxon>Pseudomonadota</taxon>
        <taxon>Acidithiobacillia</taxon>
        <taxon>Acidithiobacillales</taxon>
        <taxon>Acidithiobacillaceae</taxon>
        <taxon>Acidithiobacillus</taxon>
    </lineage>
</organism>
<accession>A0A5P9XQ25</accession>
<name>A0A5P9XQ25_ACITH</name>
<proteinExistence type="predicted"/>
<dbReference type="GeneID" id="60695445"/>
<evidence type="ECO:0000313" key="2">
    <source>
        <dbReference type="Proteomes" id="UP000363590"/>
    </source>
</evidence>
<dbReference type="EMBL" id="CP045571">
    <property type="protein sequence ID" value="QFX95473.1"/>
    <property type="molecule type" value="Genomic_DNA"/>
</dbReference>
<reference evidence="1 2" key="1">
    <citation type="submission" date="2019-10" db="EMBL/GenBank/DDBJ databases">
        <authorList>
            <person name="Wang R."/>
        </authorList>
    </citation>
    <scope>NUCLEOTIDE SEQUENCE [LARGE SCALE GENOMIC DNA]</scope>
    <source>
        <strain evidence="1 2">ATCC 19377</strain>
    </source>
</reference>
<evidence type="ECO:0000313" key="1">
    <source>
        <dbReference type="EMBL" id="QFX95473.1"/>
    </source>
</evidence>
<sequence length="78" mass="8642">MSAASLTLQIRWGGLPHWLEQALPLKIAADCRVGRQRHNLPPQGGLQVVVVQLGGPAWMLPVWGLPPQPLTLRDHQRL</sequence>
<dbReference type="KEGG" id="atx:GCD22_01053"/>
<dbReference type="Proteomes" id="UP000363590">
    <property type="component" value="Chromosome"/>
</dbReference>
<dbReference type="AlphaFoldDB" id="A0A5P9XQ25"/>
<dbReference type="RefSeq" id="WP_031572320.1">
    <property type="nucleotide sequence ID" value="NZ_CP045571.1"/>
</dbReference>
<protein>
    <submittedName>
        <fullName evidence="1">Uncharacterized protein</fullName>
    </submittedName>
</protein>
<gene>
    <name evidence="1" type="ORF">GCD22_01053</name>
</gene>